<protein>
    <submittedName>
        <fullName evidence="2">Uncharacterized protein</fullName>
    </submittedName>
</protein>
<dbReference type="Proteomes" id="UP001597492">
    <property type="component" value="Unassembled WGS sequence"/>
</dbReference>
<dbReference type="EMBL" id="JBHUNE010000001">
    <property type="protein sequence ID" value="MFD2757088.1"/>
    <property type="molecule type" value="Genomic_DNA"/>
</dbReference>
<keyword evidence="3" id="KW-1185">Reference proteome</keyword>
<dbReference type="RefSeq" id="WP_154651531.1">
    <property type="nucleotide sequence ID" value="NZ_JBHUNE010000001.1"/>
</dbReference>
<name>A0ABW5UTW8_9MICO</name>
<evidence type="ECO:0000313" key="2">
    <source>
        <dbReference type="EMBL" id="MFD2757088.1"/>
    </source>
</evidence>
<sequence>MALKFATCPICQEEHALRANGQMSIHTTAANLRCDPTEQLRRTSTRLLPPEEQKKRRAAHKQRRDQERAELERIRRLDREREERRNKHAPTDEYDEAFLKMDMEPSHVRQFDTFDRRIYGMSQVVRGGLPGTSRRH</sequence>
<comment type="caution">
    <text evidence="2">The sequence shown here is derived from an EMBL/GenBank/DDBJ whole genome shotgun (WGS) entry which is preliminary data.</text>
</comment>
<gene>
    <name evidence="2" type="ORF">ACFSW7_01700</name>
</gene>
<proteinExistence type="predicted"/>
<organism evidence="2 3">
    <name type="scientific">Gulosibacter faecalis</name>
    <dbReference type="NCBI Taxonomy" id="272240"/>
    <lineage>
        <taxon>Bacteria</taxon>
        <taxon>Bacillati</taxon>
        <taxon>Actinomycetota</taxon>
        <taxon>Actinomycetes</taxon>
        <taxon>Micrococcales</taxon>
        <taxon>Microbacteriaceae</taxon>
        <taxon>Gulosibacter</taxon>
    </lineage>
</organism>
<evidence type="ECO:0000313" key="3">
    <source>
        <dbReference type="Proteomes" id="UP001597492"/>
    </source>
</evidence>
<feature type="region of interest" description="Disordered" evidence="1">
    <location>
        <begin position="41"/>
        <end position="98"/>
    </location>
</feature>
<evidence type="ECO:0000256" key="1">
    <source>
        <dbReference type="SAM" id="MobiDB-lite"/>
    </source>
</evidence>
<feature type="compositionally biased region" description="Basic and acidic residues" evidence="1">
    <location>
        <begin position="64"/>
        <end position="98"/>
    </location>
</feature>
<reference evidence="3" key="1">
    <citation type="journal article" date="2019" name="Int. J. Syst. Evol. Microbiol.">
        <title>The Global Catalogue of Microorganisms (GCM) 10K type strain sequencing project: providing services to taxonomists for standard genome sequencing and annotation.</title>
        <authorList>
            <consortium name="The Broad Institute Genomics Platform"/>
            <consortium name="The Broad Institute Genome Sequencing Center for Infectious Disease"/>
            <person name="Wu L."/>
            <person name="Ma J."/>
        </authorList>
    </citation>
    <scope>NUCLEOTIDE SEQUENCE [LARGE SCALE GENOMIC DNA]</scope>
    <source>
        <strain evidence="3">TISTR 1514</strain>
    </source>
</reference>
<accession>A0ABW5UTW8</accession>